<dbReference type="HAMAP" id="MF_00202">
    <property type="entry name" value="Idi"/>
    <property type="match status" value="1"/>
</dbReference>
<keyword evidence="7" id="KW-0464">Manganese</keyword>
<dbReference type="RefSeq" id="WP_344821571.1">
    <property type="nucleotide sequence ID" value="NZ_BAABEZ010000001.1"/>
</dbReference>
<evidence type="ECO:0000313" key="12">
    <source>
        <dbReference type="EMBL" id="GAA4448403.1"/>
    </source>
</evidence>
<comment type="caution">
    <text evidence="12">The sequence shown here is derived from an EMBL/GenBank/DDBJ whole genome shotgun (WGS) entry which is preliminary data.</text>
</comment>
<feature type="domain" description="Nudix hydrolase" evidence="11">
    <location>
        <begin position="27"/>
        <end position="159"/>
    </location>
</feature>
<evidence type="ECO:0000256" key="10">
    <source>
        <dbReference type="NCBIfam" id="TIGR02150"/>
    </source>
</evidence>
<keyword evidence="13" id="KW-1185">Reference proteome</keyword>
<comment type="pathway">
    <text evidence="1">Isoprenoid biosynthesis; dimethylallyl diphosphate biosynthesis; dimethylallyl diphosphate from isopentenyl diphosphate: step 1/1.</text>
</comment>
<dbReference type="InterPro" id="IPR015797">
    <property type="entry name" value="NUDIX_hydrolase-like_dom_sf"/>
</dbReference>
<evidence type="ECO:0000256" key="3">
    <source>
        <dbReference type="ARBA" id="ARBA00012057"/>
    </source>
</evidence>
<evidence type="ECO:0000256" key="5">
    <source>
        <dbReference type="ARBA" id="ARBA00022723"/>
    </source>
</evidence>
<organism evidence="12 13">
    <name type="scientific">Rurimicrobium arvi</name>
    <dbReference type="NCBI Taxonomy" id="2049916"/>
    <lineage>
        <taxon>Bacteria</taxon>
        <taxon>Pseudomonadati</taxon>
        <taxon>Bacteroidota</taxon>
        <taxon>Chitinophagia</taxon>
        <taxon>Chitinophagales</taxon>
        <taxon>Chitinophagaceae</taxon>
        <taxon>Rurimicrobium</taxon>
    </lineage>
</organism>
<dbReference type="EC" id="5.3.3.2" evidence="3 10"/>
<evidence type="ECO:0000256" key="8">
    <source>
        <dbReference type="ARBA" id="ARBA00023229"/>
    </source>
</evidence>
<dbReference type="Proteomes" id="UP001501410">
    <property type="component" value="Unassembled WGS sequence"/>
</dbReference>
<sequence length="169" mass="19678">MEYVQLVDERDNALGAMEKLAAHKGAHLHRAVSVFVFNSRGELLLQQRAAHKYHSGALWTNTCCTHPRPQEAHATAALRRLKEEMGLSASLNYQFPFLYRAELDHELTEYEYDHIYFAESDELPEPNPEEVMNYSYLSLSDIESQMKHTPEAYTEWFKLLFDRIKIARS</sequence>
<dbReference type="InterPro" id="IPR011876">
    <property type="entry name" value="IsopentenylPP_isomerase_typ1"/>
</dbReference>
<evidence type="ECO:0000256" key="6">
    <source>
        <dbReference type="ARBA" id="ARBA00022842"/>
    </source>
</evidence>
<name>A0ABP8MET3_9BACT</name>
<accession>A0ABP8MET3</accession>
<keyword evidence="4" id="KW-0963">Cytoplasm</keyword>
<evidence type="ECO:0000256" key="7">
    <source>
        <dbReference type="ARBA" id="ARBA00023211"/>
    </source>
</evidence>
<keyword evidence="5" id="KW-0479">Metal-binding</keyword>
<evidence type="ECO:0000313" key="13">
    <source>
        <dbReference type="Proteomes" id="UP001501410"/>
    </source>
</evidence>
<dbReference type="Gene3D" id="3.90.79.10">
    <property type="entry name" value="Nucleoside Triphosphate Pyrophosphohydrolase"/>
    <property type="match status" value="1"/>
</dbReference>
<dbReference type="NCBIfam" id="NF002995">
    <property type="entry name" value="PRK03759.1"/>
    <property type="match status" value="1"/>
</dbReference>
<dbReference type="CDD" id="cd02885">
    <property type="entry name" value="NUDIX_IPP_Isomerase"/>
    <property type="match status" value="1"/>
</dbReference>
<evidence type="ECO:0000256" key="9">
    <source>
        <dbReference type="ARBA" id="ARBA00023235"/>
    </source>
</evidence>
<dbReference type="PIRSF" id="PIRSF018427">
    <property type="entry name" value="Isopntndiph_ism"/>
    <property type="match status" value="1"/>
</dbReference>
<dbReference type="SUPFAM" id="SSF55811">
    <property type="entry name" value="Nudix"/>
    <property type="match status" value="1"/>
</dbReference>
<keyword evidence="8" id="KW-0414">Isoprene biosynthesis</keyword>
<protein>
    <recommendedName>
        <fullName evidence="3 10">Isopentenyl-diphosphate delta-isomerase</fullName>
        <ecNumber evidence="3 10">5.3.3.2</ecNumber>
    </recommendedName>
</protein>
<dbReference type="InterPro" id="IPR000086">
    <property type="entry name" value="NUDIX_hydrolase_dom"/>
</dbReference>
<keyword evidence="6" id="KW-0460">Magnesium</keyword>
<proteinExistence type="inferred from homology"/>
<dbReference type="Pfam" id="PF00293">
    <property type="entry name" value="NUDIX"/>
    <property type="match status" value="1"/>
</dbReference>
<dbReference type="PANTHER" id="PTHR10885:SF0">
    <property type="entry name" value="ISOPENTENYL-DIPHOSPHATE DELTA-ISOMERASE"/>
    <property type="match status" value="1"/>
</dbReference>
<dbReference type="PANTHER" id="PTHR10885">
    <property type="entry name" value="ISOPENTENYL-DIPHOSPHATE DELTA-ISOMERASE"/>
    <property type="match status" value="1"/>
</dbReference>
<evidence type="ECO:0000259" key="11">
    <source>
        <dbReference type="PROSITE" id="PS51462"/>
    </source>
</evidence>
<dbReference type="NCBIfam" id="TIGR02150">
    <property type="entry name" value="IPP_isom_1"/>
    <property type="match status" value="1"/>
</dbReference>
<keyword evidence="9" id="KW-0413">Isomerase</keyword>
<gene>
    <name evidence="12" type="primary">idi</name>
    <name evidence="12" type="ORF">GCM10023092_00910</name>
</gene>
<dbReference type="PROSITE" id="PS51462">
    <property type="entry name" value="NUDIX"/>
    <property type="match status" value="1"/>
</dbReference>
<evidence type="ECO:0000256" key="4">
    <source>
        <dbReference type="ARBA" id="ARBA00022490"/>
    </source>
</evidence>
<dbReference type="InterPro" id="IPR056375">
    <property type="entry name" value="Idi_bact"/>
</dbReference>
<comment type="similarity">
    <text evidence="2">Belongs to the IPP isomerase type 1 family.</text>
</comment>
<reference evidence="13" key="1">
    <citation type="journal article" date="2019" name="Int. J. Syst. Evol. Microbiol.">
        <title>The Global Catalogue of Microorganisms (GCM) 10K type strain sequencing project: providing services to taxonomists for standard genome sequencing and annotation.</title>
        <authorList>
            <consortium name="The Broad Institute Genomics Platform"/>
            <consortium name="The Broad Institute Genome Sequencing Center for Infectious Disease"/>
            <person name="Wu L."/>
            <person name="Ma J."/>
        </authorList>
    </citation>
    <scope>NUCLEOTIDE SEQUENCE [LARGE SCALE GENOMIC DNA]</scope>
    <source>
        <strain evidence="13">JCM 31921</strain>
    </source>
</reference>
<dbReference type="EMBL" id="BAABEZ010000001">
    <property type="protein sequence ID" value="GAA4448403.1"/>
    <property type="molecule type" value="Genomic_DNA"/>
</dbReference>
<evidence type="ECO:0000256" key="1">
    <source>
        <dbReference type="ARBA" id="ARBA00004826"/>
    </source>
</evidence>
<evidence type="ECO:0000256" key="2">
    <source>
        <dbReference type="ARBA" id="ARBA00007579"/>
    </source>
</evidence>